<evidence type="ECO:0000256" key="1">
    <source>
        <dbReference type="SAM" id="Phobius"/>
    </source>
</evidence>
<gene>
    <name evidence="2" type="ORF">A3L08_02705</name>
</gene>
<protein>
    <recommendedName>
        <fullName evidence="4">Hydrogenase</fullName>
    </recommendedName>
</protein>
<organism evidence="2 3">
    <name type="scientific">Thermococcus pacificus</name>
    <dbReference type="NCBI Taxonomy" id="71998"/>
    <lineage>
        <taxon>Archaea</taxon>
        <taxon>Methanobacteriati</taxon>
        <taxon>Methanobacteriota</taxon>
        <taxon>Thermococci</taxon>
        <taxon>Thermococcales</taxon>
        <taxon>Thermococcaceae</taxon>
        <taxon>Thermococcus</taxon>
    </lineage>
</organism>
<accession>A0A218P6B4</accession>
<feature type="transmembrane region" description="Helical" evidence="1">
    <location>
        <begin position="12"/>
        <end position="33"/>
    </location>
</feature>
<keyword evidence="1" id="KW-0812">Transmembrane</keyword>
<dbReference type="KEGG" id="tpaf:A3L08_02705"/>
<sequence>MDEETKVLRDYLIFTVPHVTVLAGAVLGVLMIVGIPVNVALGIFAILYGLMLTILGLIIRPHVSGNTVYRLSMAFFVSLMIVGVIILFYGG</sequence>
<dbReference type="RefSeq" id="WP_088853580.1">
    <property type="nucleotide sequence ID" value="NZ_CP015102.1"/>
</dbReference>
<feature type="transmembrane region" description="Helical" evidence="1">
    <location>
        <begin position="39"/>
        <end position="59"/>
    </location>
</feature>
<evidence type="ECO:0000313" key="2">
    <source>
        <dbReference type="EMBL" id="ASJ06318.1"/>
    </source>
</evidence>
<dbReference type="EMBL" id="CP015102">
    <property type="protein sequence ID" value="ASJ06318.1"/>
    <property type="molecule type" value="Genomic_DNA"/>
</dbReference>
<name>A0A218P6B4_9EURY</name>
<dbReference type="GeneID" id="33315147"/>
<keyword evidence="1" id="KW-1133">Transmembrane helix</keyword>
<dbReference type="Proteomes" id="UP000197418">
    <property type="component" value="Chromosome"/>
</dbReference>
<evidence type="ECO:0000313" key="3">
    <source>
        <dbReference type="Proteomes" id="UP000197418"/>
    </source>
</evidence>
<evidence type="ECO:0008006" key="4">
    <source>
        <dbReference type="Google" id="ProtNLM"/>
    </source>
</evidence>
<reference evidence="2 3" key="1">
    <citation type="submission" date="2016-04" db="EMBL/GenBank/DDBJ databases">
        <title>Complete genome sequence of Thermococcus pacificus type strain P4.</title>
        <authorList>
            <person name="Oger P.M."/>
        </authorList>
    </citation>
    <scope>NUCLEOTIDE SEQUENCE [LARGE SCALE GENOMIC DNA]</scope>
    <source>
        <strain evidence="2 3">P-4</strain>
    </source>
</reference>
<dbReference type="OrthoDB" id="86035at2157"/>
<keyword evidence="3" id="KW-1185">Reference proteome</keyword>
<keyword evidence="1" id="KW-0472">Membrane</keyword>
<dbReference type="AlphaFoldDB" id="A0A218P6B4"/>
<proteinExistence type="predicted"/>
<feature type="transmembrane region" description="Helical" evidence="1">
    <location>
        <begin position="71"/>
        <end position="90"/>
    </location>
</feature>